<dbReference type="CDD" id="cd07302">
    <property type="entry name" value="CHD"/>
    <property type="match status" value="1"/>
</dbReference>
<dbReference type="GO" id="GO:0009190">
    <property type="term" value="P:cyclic nucleotide biosynthetic process"/>
    <property type="evidence" value="ECO:0007669"/>
    <property type="project" value="InterPro"/>
</dbReference>
<feature type="region of interest" description="Disordered" evidence="1">
    <location>
        <begin position="1"/>
        <end position="23"/>
    </location>
</feature>
<gene>
    <name evidence="3" type="ORF">G7Y89_g7666</name>
</gene>
<dbReference type="Proteomes" id="UP000566819">
    <property type="component" value="Unassembled WGS sequence"/>
</dbReference>
<keyword evidence="4" id="KW-1185">Reference proteome</keyword>
<dbReference type="PANTHER" id="PTHR43081:SF1">
    <property type="entry name" value="ADENYLATE CYCLASE, TERMINAL-DIFFERENTIATION SPECIFIC"/>
    <property type="match status" value="1"/>
</dbReference>
<dbReference type="AlphaFoldDB" id="A0A8H4RKI1"/>
<dbReference type="OrthoDB" id="2021138at2759"/>
<comment type="caution">
    <text evidence="3">The sequence shown here is derived from an EMBL/GenBank/DDBJ whole genome shotgun (WGS) entry which is preliminary data.</text>
</comment>
<dbReference type="PROSITE" id="PS50125">
    <property type="entry name" value="GUANYLATE_CYCLASE_2"/>
    <property type="match status" value="1"/>
</dbReference>
<feature type="domain" description="Guanylate cyclase" evidence="2">
    <location>
        <begin position="30"/>
        <end position="170"/>
    </location>
</feature>
<organism evidence="3 4">
    <name type="scientific">Cudoniella acicularis</name>
    <dbReference type="NCBI Taxonomy" id="354080"/>
    <lineage>
        <taxon>Eukaryota</taxon>
        <taxon>Fungi</taxon>
        <taxon>Dikarya</taxon>
        <taxon>Ascomycota</taxon>
        <taxon>Pezizomycotina</taxon>
        <taxon>Leotiomycetes</taxon>
        <taxon>Helotiales</taxon>
        <taxon>Tricladiaceae</taxon>
        <taxon>Cudoniella</taxon>
    </lineage>
</organism>
<evidence type="ECO:0000313" key="3">
    <source>
        <dbReference type="EMBL" id="KAF4630471.1"/>
    </source>
</evidence>
<dbReference type="Pfam" id="PF00211">
    <property type="entry name" value="Guanylate_cyc"/>
    <property type="match status" value="1"/>
</dbReference>
<dbReference type="SMART" id="SM00044">
    <property type="entry name" value="CYCc"/>
    <property type="match status" value="1"/>
</dbReference>
<dbReference type="InterPro" id="IPR001054">
    <property type="entry name" value="A/G_cyclase"/>
</dbReference>
<dbReference type="InterPro" id="IPR029787">
    <property type="entry name" value="Nucleotide_cyclase"/>
</dbReference>
<dbReference type="EMBL" id="JAAMPI010000546">
    <property type="protein sequence ID" value="KAF4630471.1"/>
    <property type="molecule type" value="Genomic_DNA"/>
</dbReference>
<sequence length="245" mass="27565">MVFNMSKSGEKKESKTAITQEQETPQGPIACVFTDIIDSTSLWWDHPSQMCQALAQHDKIIRTILEAFNGYEVKATGDGFFIVFSSTTDALNFCLHAQKEIQSAIWAPEVVDYIADDTSTIDLARRPPRSRGLLVRMGIHYGYPSMSQKCPKTGRMDYFGTTINIAARVCAQANGAEIGVSDAFLGQLWRETMDMDWEVDEALKQQVLETKVVNRGFEVEDQGWVMLKGVPDPVLLKIIFSVFYY</sequence>
<dbReference type="PANTHER" id="PTHR43081">
    <property type="entry name" value="ADENYLATE CYCLASE, TERMINAL-DIFFERENTIATION SPECIFIC-RELATED"/>
    <property type="match status" value="1"/>
</dbReference>
<dbReference type="Gene3D" id="3.30.70.1230">
    <property type="entry name" value="Nucleotide cyclase"/>
    <property type="match status" value="1"/>
</dbReference>
<evidence type="ECO:0000313" key="4">
    <source>
        <dbReference type="Proteomes" id="UP000566819"/>
    </source>
</evidence>
<protein>
    <recommendedName>
        <fullName evidence="2">Guanylate cyclase domain-containing protein</fullName>
    </recommendedName>
</protein>
<dbReference type="GO" id="GO:0035556">
    <property type="term" value="P:intracellular signal transduction"/>
    <property type="evidence" value="ECO:0007669"/>
    <property type="project" value="InterPro"/>
</dbReference>
<proteinExistence type="predicted"/>
<dbReference type="InterPro" id="IPR050697">
    <property type="entry name" value="Adenylyl/Guanylyl_Cyclase_3/4"/>
</dbReference>
<evidence type="ECO:0000259" key="2">
    <source>
        <dbReference type="PROSITE" id="PS50125"/>
    </source>
</evidence>
<name>A0A8H4RKI1_9HELO</name>
<evidence type="ECO:0000256" key="1">
    <source>
        <dbReference type="SAM" id="MobiDB-lite"/>
    </source>
</evidence>
<dbReference type="SUPFAM" id="SSF55073">
    <property type="entry name" value="Nucleotide cyclase"/>
    <property type="match status" value="1"/>
</dbReference>
<reference evidence="3 4" key="1">
    <citation type="submission" date="2020-03" db="EMBL/GenBank/DDBJ databases">
        <title>Draft Genome Sequence of Cudoniella acicularis.</title>
        <authorList>
            <person name="Buettner E."/>
            <person name="Kellner H."/>
        </authorList>
    </citation>
    <scope>NUCLEOTIDE SEQUENCE [LARGE SCALE GENOMIC DNA]</scope>
    <source>
        <strain evidence="3 4">DSM 108380</strain>
    </source>
</reference>
<accession>A0A8H4RKI1</accession>